<dbReference type="GO" id="GO:0022857">
    <property type="term" value="F:transmembrane transporter activity"/>
    <property type="evidence" value="ECO:0007669"/>
    <property type="project" value="TreeGrafter"/>
</dbReference>
<evidence type="ECO:0000256" key="2">
    <source>
        <dbReference type="ARBA" id="ARBA00005417"/>
    </source>
</evidence>
<evidence type="ECO:0000256" key="3">
    <source>
        <dbReference type="ARBA" id="ARBA00020019"/>
    </source>
</evidence>
<dbReference type="PANTHER" id="PTHR24220">
    <property type="entry name" value="IMPORT ATP-BINDING PROTEIN"/>
    <property type="match status" value="1"/>
</dbReference>
<evidence type="ECO:0000313" key="11">
    <source>
        <dbReference type="EMBL" id="OIR02807.1"/>
    </source>
</evidence>
<dbReference type="GO" id="GO:0016887">
    <property type="term" value="F:ATP hydrolysis activity"/>
    <property type="evidence" value="ECO:0007669"/>
    <property type="project" value="InterPro"/>
</dbReference>
<comment type="similarity">
    <text evidence="2">Belongs to the ABC transporter superfamily.</text>
</comment>
<evidence type="ECO:0000256" key="8">
    <source>
        <dbReference type="ARBA" id="ARBA00023136"/>
    </source>
</evidence>
<dbReference type="PROSITE" id="PS50893">
    <property type="entry name" value="ABC_TRANSPORTER_2"/>
    <property type="match status" value="1"/>
</dbReference>
<dbReference type="SMART" id="SM00382">
    <property type="entry name" value="AAA"/>
    <property type="match status" value="1"/>
</dbReference>
<evidence type="ECO:0000259" key="10">
    <source>
        <dbReference type="PROSITE" id="PS50893"/>
    </source>
</evidence>
<dbReference type="Pfam" id="PF00005">
    <property type="entry name" value="ABC_tran"/>
    <property type="match status" value="1"/>
</dbReference>
<dbReference type="PANTHER" id="PTHR24220:SF470">
    <property type="entry name" value="CELL DIVISION ATP-BINDING PROTEIN FTSE"/>
    <property type="match status" value="1"/>
</dbReference>
<dbReference type="InterPro" id="IPR017871">
    <property type="entry name" value="ABC_transporter-like_CS"/>
</dbReference>
<dbReference type="EMBL" id="MLJW01000071">
    <property type="protein sequence ID" value="OIR02807.1"/>
    <property type="molecule type" value="Genomic_DNA"/>
</dbReference>
<evidence type="ECO:0000256" key="9">
    <source>
        <dbReference type="ARBA" id="ARBA00023306"/>
    </source>
</evidence>
<dbReference type="InterPro" id="IPR015854">
    <property type="entry name" value="ABC_transpr_LolD-like"/>
</dbReference>
<dbReference type="NCBIfam" id="TIGR02673">
    <property type="entry name" value="FtsE"/>
    <property type="match status" value="1"/>
</dbReference>
<evidence type="ECO:0000256" key="1">
    <source>
        <dbReference type="ARBA" id="ARBA00004202"/>
    </source>
</evidence>
<dbReference type="Gene3D" id="3.40.50.300">
    <property type="entry name" value="P-loop containing nucleotide triphosphate hydrolases"/>
    <property type="match status" value="1"/>
</dbReference>
<comment type="caution">
    <text evidence="11">The sequence shown here is derived from an EMBL/GenBank/DDBJ whole genome shotgun (WGS) entry which is preliminary data.</text>
</comment>
<reference evidence="11" key="1">
    <citation type="submission" date="2016-10" db="EMBL/GenBank/DDBJ databases">
        <title>Sequence of Gallionella enrichment culture.</title>
        <authorList>
            <person name="Poehlein A."/>
            <person name="Muehling M."/>
            <person name="Daniel R."/>
        </authorList>
    </citation>
    <scope>NUCLEOTIDE SEQUENCE</scope>
</reference>
<keyword evidence="4" id="KW-1003">Cell membrane</keyword>
<dbReference type="InterPro" id="IPR027417">
    <property type="entry name" value="P-loop_NTPase"/>
</dbReference>
<accession>A0A1J5S3H4</accession>
<keyword evidence="5 11" id="KW-0132">Cell division</keyword>
<dbReference type="InterPro" id="IPR005286">
    <property type="entry name" value="Cell_div_FtsE"/>
</dbReference>
<evidence type="ECO:0000256" key="6">
    <source>
        <dbReference type="ARBA" id="ARBA00022741"/>
    </source>
</evidence>
<protein>
    <recommendedName>
        <fullName evidence="3">Cell division ATP-binding protein FtsE</fullName>
    </recommendedName>
</protein>
<evidence type="ECO:0000256" key="5">
    <source>
        <dbReference type="ARBA" id="ARBA00022618"/>
    </source>
</evidence>
<dbReference type="GO" id="GO:0005886">
    <property type="term" value="C:plasma membrane"/>
    <property type="evidence" value="ECO:0007669"/>
    <property type="project" value="UniProtKB-SubCell"/>
</dbReference>
<sequence length="228" mass="24704">MIQFDQVTKRYPGSDDALKNVSLSIDAGELVFVTGHSGAGKSTLLKLIAAIELPTSGTVLIANQNVSKLKASAIPFMRRKFGLIFQDHKLLYDRNCFENVILPLHINGIFGQEAAKRVRAALDKVGLLHKEKAMPITLSGGEQQRLAIARAVVSRPAILVADEPTGNLDTSYAADIMAIFHAFHQVGVTAIIATHDTLGMNATQNRVLHFSHGKLGQNTFSESSMESL</sequence>
<dbReference type="SUPFAM" id="SSF52540">
    <property type="entry name" value="P-loop containing nucleoside triphosphate hydrolases"/>
    <property type="match status" value="1"/>
</dbReference>
<keyword evidence="8" id="KW-0472">Membrane</keyword>
<evidence type="ECO:0000256" key="7">
    <source>
        <dbReference type="ARBA" id="ARBA00022840"/>
    </source>
</evidence>
<dbReference type="PROSITE" id="PS00211">
    <property type="entry name" value="ABC_TRANSPORTER_1"/>
    <property type="match status" value="1"/>
</dbReference>
<name>A0A1J5S3H4_9ZZZZ</name>
<dbReference type="FunFam" id="3.40.50.300:FF:000056">
    <property type="entry name" value="Cell division ATP-binding protein FtsE"/>
    <property type="match status" value="1"/>
</dbReference>
<keyword evidence="6" id="KW-0547">Nucleotide-binding</keyword>
<evidence type="ECO:0000256" key="4">
    <source>
        <dbReference type="ARBA" id="ARBA00022475"/>
    </source>
</evidence>
<dbReference type="GO" id="GO:0051301">
    <property type="term" value="P:cell division"/>
    <property type="evidence" value="ECO:0007669"/>
    <property type="project" value="UniProtKB-KW"/>
</dbReference>
<dbReference type="AlphaFoldDB" id="A0A1J5S3H4"/>
<dbReference type="GO" id="GO:0005524">
    <property type="term" value="F:ATP binding"/>
    <property type="evidence" value="ECO:0007669"/>
    <property type="project" value="UniProtKB-KW"/>
</dbReference>
<organism evidence="11">
    <name type="scientific">mine drainage metagenome</name>
    <dbReference type="NCBI Taxonomy" id="410659"/>
    <lineage>
        <taxon>unclassified sequences</taxon>
        <taxon>metagenomes</taxon>
        <taxon>ecological metagenomes</taxon>
    </lineage>
</organism>
<gene>
    <name evidence="11" type="primary">ftsE_5</name>
    <name evidence="11" type="ORF">GALL_150150</name>
</gene>
<proteinExistence type="inferred from homology"/>
<comment type="subcellular location">
    <subcellularLocation>
        <location evidence="1">Cell membrane</location>
        <topology evidence="1">Peripheral membrane protein</topology>
    </subcellularLocation>
</comment>
<keyword evidence="9" id="KW-0131">Cell cycle</keyword>
<dbReference type="InterPro" id="IPR003593">
    <property type="entry name" value="AAA+_ATPase"/>
</dbReference>
<feature type="domain" description="ABC transporter" evidence="10">
    <location>
        <begin position="2"/>
        <end position="228"/>
    </location>
</feature>
<keyword evidence="7 11" id="KW-0067">ATP-binding</keyword>
<dbReference type="InterPro" id="IPR003439">
    <property type="entry name" value="ABC_transporter-like_ATP-bd"/>
</dbReference>